<reference evidence="1 2" key="3">
    <citation type="journal article" date="2013" name="Rice">
        <title>Improvement of the Oryza sativa Nipponbare reference genome using next generation sequence and optical map data.</title>
        <authorList>
            <person name="Kawahara Y."/>
            <person name="de la Bastide M."/>
            <person name="Hamilton J.P."/>
            <person name="Kanamori H."/>
            <person name="McCombie W.R."/>
            <person name="Ouyang S."/>
            <person name="Schwartz D.C."/>
            <person name="Tanaka T."/>
            <person name="Wu J."/>
            <person name="Zhou S."/>
            <person name="Childs K.L."/>
            <person name="Davidson R.M."/>
            <person name="Lin H."/>
            <person name="Quesada-Ocampo L."/>
            <person name="Vaillancourt B."/>
            <person name="Sakai H."/>
            <person name="Lee S.S."/>
            <person name="Kim J."/>
            <person name="Numa H."/>
            <person name="Itoh T."/>
            <person name="Buell C.R."/>
            <person name="Matsumoto T."/>
        </authorList>
    </citation>
    <scope>NUCLEOTIDE SEQUENCE [LARGE SCALE GENOMIC DNA]</scope>
    <source>
        <strain evidence="2">cv. Nipponbare</strain>
    </source>
</reference>
<organism evidence="1 2">
    <name type="scientific">Oryza sativa subsp. japonica</name>
    <name type="common">Rice</name>
    <dbReference type="NCBI Taxonomy" id="39947"/>
    <lineage>
        <taxon>Eukaryota</taxon>
        <taxon>Viridiplantae</taxon>
        <taxon>Streptophyta</taxon>
        <taxon>Embryophyta</taxon>
        <taxon>Tracheophyta</taxon>
        <taxon>Spermatophyta</taxon>
        <taxon>Magnoliopsida</taxon>
        <taxon>Liliopsida</taxon>
        <taxon>Poales</taxon>
        <taxon>Poaceae</taxon>
        <taxon>BOP clade</taxon>
        <taxon>Oryzoideae</taxon>
        <taxon>Oryzeae</taxon>
        <taxon>Oryzinae</taxon>
        <taxon>Oryza</taxon>
        <taxon>Oryza sativa</taxon>
    </lineage>
</organism>
<evidence type="ECO:0000313" key="1">
    <source>
        <dbReference type="EMBL" id="BAT14412.1"/>
    </source>
</evidence>
<sequence length="173" mass="19253">MRSSDMLRTASLSTPSAPVSRCSILVLDGRSRGHCPRCLGLRGGRHHFFSGCAWSSPKLLEHVVDSSALPSPTTNAILRLKMIVEEYWLPILSLLYGSSSTCVGGRMQFWMHEVTNCYLNKYCGLMKKIYSQLTPFFFSLGFYSCGDVFTGCSSVRHVVSEFVGRNIVLLLDV</sequence>
<dbReference type="InParanoid" id="A0A0P0Y3E0"/>
<dbReference type="PaxDb" id="39947-A0A0P0Y3E0"/>
<dbReference type="AlphaFoldDB" id="A0A0P0Y3E0"/>
<reference evidence="1 2" key="2">
    <citation type="journal article" date="2013" name="Plant Cell Physiol.">
        <title>Rice Annotation Project Database (RAP-DB): an integrative and interactive database for rice genomics.</title>
        <authorList>
            <person name="Sakai H."/>
            <person name="Lee S.S."/>
            <person name="Tanaka T."/>
            <person name="Numa H."/>
            <person name="Kim J."/>
            <person name="Kawahara Y."/>
            <person name="Wakimoto H."/>
            <person name="Yang C.C."/>
            <person name="Iwamoto M."/>
            <person name="Abe T."/>
            <person name="Yamada Y."/>
            <person name="Muto A."/>
            <person name="Inokuchi H."/>
            <person name="Ikemura T."/>
            <person name="Matsumoto T."/>
            <person name="Sasaki T."/>
            <person name="Itoh T."/>
        </authorList>
    </citation>
    <scope>NUCLEOTIDE SEQUENCE [LARGE SCALE GENOMIC DNA]</scope>
    <source>
        <strain evidence="2">cv. Nipponbare</strain>
    </source>
</reference>
<reference evidence="2" key="1">
    <citation type="journal article" date="2005" name="Nature">
        <title>The map-based sequence of the rice genome.</title>
        <authorList>
            <consortium name="International rice genome sequencing project (IRGSP)"/>
            <person name="Matsumoto T."/>
            <person name="Wu J."/>
            <person name="Kanamori H."/>
            <person name="Katayose Y."/>
            <person name="Fujisawa M."/>
            <person name="Namiki N."/>
            <person name="Mizuno H."/>
            <person name="Yamamoto K."/>
            <person name="Antonio B.A."/>
            <person name="Baba T."/>
            <person name="Sakata K."/>
            <person name="Nagamura Y."/>
            <person name="Aoki H."/>
            <person name="Arikawa K."/>
            <person name="Arita K."/>
            <person name="Bito T."/>
            <person name="Chiden Y."/>
            <person name="Fujitsuka N."/>
            <person name="Fukunaka R."/>
            <person name="Hamada M."/>
            <person name="Harada C."/>
            <person name="Hayashi A."/>
            <person name="Hijishita S."/>
            <person name="Honda M."/>
            <person name="Hosokawa S."/>
            <person name="Ichikawa Y."/>
            <person name="Idonuma A."/>
            <person name="Iijima M."/>
            <person name="Ikeda M."/>
            <person name="Ikeno M."/>
            <person name="Ito K."/>
            <person name="Ito S."/>
            <person name="Ito T."/>
            <person name="Ito Y."/>
            <person name="Ito Y."/>
            <person name="Iwabuchi A."/>
            <person name="Kamiya K."/>
            <person name="Karasawa W."/>
            <person name="Kurita K."/>
            <person name="Katagiri S."/>
            <person name="Kikuta A."/>
            <person name="Kobayashi H."/>
            <person name="Kobayashi N."/>
            <person name="Machita K."/>
            <person name="Maehara T."/>
            <person name="Masukawa M."/>
            <person name="Mizubayashi T."/>
            <person name="Mukai Y."/>
            <person name="Nagasaki H."/>
            <person name="Nagata Y."/>
            <person name="Naito S."/>
            <person name="Nakashima M."/>
            <person name="Nakama Y."/>
            <person name="Nakamichi Y."/>
            <person name="Nakamura M."/>
            <person name="Meguro A."/>
            <person name="Negishi M."/>
            <person name="Ohta I."/>
            <person name="Ohta T."/>
            <person name="Okamoto M."/>
            <person name="Ono N."/>
            <person name="Saji S."/>
            <person name="Sakaguchi M."/>
            <person name="Sakai K."/>
            <person name="Shibata M."/>
            <person name="Shimokawa T."/>
            <person name="Song J."/>
            <person name="Takazaki Y."/>
            <person name="Terasawa K."/>
            <person name="Tsugane M."/>
            <person name="Tsuji K."/>
            <person name="Ueda S."/>
            <person name="Waki K."/>
            <person name="Yamagata H."/>
            <person name="Yamamoto M."/>
            <person name="Yamamoto S."/>
            <person name="Yamane H."/>
            <person name="Yoshiki S."/>
            <person name="Yoshihara R."/>
            <person name="Yukawa K."/>
            <person name="Zhong H."/>
            <person name="Yano M."/>
            <person name="Yuan Q."/>
            <person name="Ouyang S."/>
            <person name="Liu J."/>
            <person name="Jones K.M."/>
            <person name="Gansberger K."/>
            <person name="Moffat K."/>
            <person name="Hill J."/>
            <person name="Bera J."/>
            <person name="Fadrosh D."/>
            <person name="Jin S."/>
            <person name="Johri S."/>
            <person name="Kim M."/>
            <person name="Overton L."/>
            <person name="Reardon M."/>
            <person name="Tsitrin T."/>
            <person name="Vuong H."/>
            <person name="Weaver B."/>
            <person name="Ciecko A."/>
            <person name="Tallon L."/>
            <person name="Jackson J."/>
            <person name="Pai G."/>
            <person name="Aken S.V."/>
            <person name="Utterback T."/>
            <person name="Reidmuller S."/>
            <person name="Feldblyum T."/>
            <person name="Hsiao J."/>
            <person name="Zismann V."/>
            <person name="Iobst S."/>
            <person name="de Vazeille A.R."/>
            <person name="Buell C.R."/>
            <person name="Ying K."/>
            <person name="Li Y."/>
            <person name="Lu T."/>
            <person name="Huang Y."/>
            <person name="Zhao Q."/>
            <person name="Feng Q."/>
            <person name="Zhang L."/>
            <person name="Zhu J."/>
            <person name="Weng Q."/>
            <person name="Mu J."/>
            <person name="Lu Y."/>
            <person name="Fan D."/>
            <person name="Liu Y."/>
            <person name="Guan J."/>
            <person name="Zhang Y."/>
            <person name="Yu S."/>
            <person name="Liu X."/>
            <person name="Zhang Y."/>
            <person name="Hong G."/>
            <person name="Han B."/>
            <person name="Choisne N."/>
            <person name="Demange N."/>
            <person name="Orjeda G."/>
            <person name="Samain S."/>
            <person name="Cattolico L."/>
            <person name="Pelletier E."/>
            <person name="Couloux A."/>
            <person name="Segurens B."/>
            <person name="Wincker P."/>
            <person name="D'Hont A."/>
            <person name="Scarpelli C."/>
            <person name="Weissenbach J."/>
            <person name="Salanoubat M."/>
            <person name="Quetier F."/>
            <person name="Yu Y."/>
            <person name="Kim H.R."/>
            <person name="Rambo T."/>
            <person name="Currie J."/>
            <person name="Collura K."/>
            <person name="Luo M."/>
            <person name="Yang T."/>
            <person name="Ammiraju J.S.S."/>
            <person name="Engler F."/>
            <person name="Soderlund C."/>
            <person name="Wing R.A."/>
            <person name="Palmer L.E."/>
            <person name="de la Bastide M."/>
            <person name="Spiegel L."/>
            <person name="Nascimento L."/>
            <person name="Zutavern T."/>
            <person name="O'Shaughnessy A."/>
            <person name="Dike S."/>
            <person name="Dedhia N."/>
            <person name="Preston R."/>
            <person name="Balija V."/>
            <person name="McCombie W.R."/>
            <person name="Chow T."/>
            <person name="Chen H."/>
            <person name="Chung M."/>
            <person name="Chen C."/>
            <person name="Shaw J."/>
            <person name="Wu H."/>
            <person name="Hsiao K."/>
            <person name="Chao Y."/>
            <person name="Chu M."/>
            <person name="Cheng C."/>
            <person name="Hour A."/>
            <person name="Lee P."/>
            <person name="Lin S."/>
            <person name="Lin Y."/>
            <person name="Liou J."/>
            <person name="Liu S."/>
            <person name="Hsing Y."/>
            <person name="Raghuvanshi S."/>
            <person name="Mohanty A."/>
            <person name="Bharti A.K."/>
            <person name="Gaur A."/>
            <person name="Gupta V."/>
            <person name="Kumar D."/>
            <person name="Ravi V."/>
            <person name="Vij S."/>
            <person name="Kapur A."/>
            <person name="Khurana P."/>
            <person name="Khurana P."/>
            <person name="Khurana J.P."/>
            <person name="Tyagi A.K."/>
            <person name="Gaikwad K."/>
            <person name="Singh A."/>
            <person name="Dalal V."/>
            <person name="Srivastava S."/>
            <person name="Dixit A."/>
            <person name="Pal A.K."/>
            <person name="Ghazi I.A."/>
            <person name="Yadav M."/>
            <person name="Pandit A."/>
            <person name="Bhargava A."/>
            <person name="Sureshbabu K."/>
            <person name="Batra K."/>
            <person name="Sharma T.R."/>
            <person name="Mohapatra T."/>
            <person name="Singh N.K."/>
            <person name="Messing J."/>
            <person name="Nelson A.B."/>
            <person name="Fuks G."/>
            <person name="Kavchok S."/>
            <person name="Keizer G."/>
            <person name="Linton E."/>
            <person name="Llaca V."/>
            <person name="Song R."/>
            <person name="Tanyolac B."/>
            <person name="Young S."/>
            <person name="Ho-Il K."/>
            <person name="Hahn J.H."/>
            <person name="Sangsakoo G."/>
            <person name="Vanavichit A."/>
            <person name="de Mattos Luiz.A.T."/>
            <person name="Zimmer P.D."/>
            <person name="Malone G."/>
            <person name="Dellagostin O."/>
            <person name="de Oliveira A.C."/>
            <person name="Bevan M."/>
            <person name="Bancroft I."/>
            <person name="Minx P."/>
            <person name="Cordum H."/>
            <person name="Wilson R."/>
            <person name="Cheng Z."/>
            <person name="Jin W."/>
            <person name="Jiang J."/>
            <person name="Leong S.A."/>
            <person name="Iwama H."/>
            <person name="Gojobori T."/>
            <person name="Itoh T."/>
            <person name="Niimura Y."/>
            <person name="Fujii Y."/>
            <person name="Habara T."/>
            <person name="Sakai H."/>
            <person name="Sato Y."/>
            <person name="Wilson G."/>
            <person name="Kumar K."/>
            <person name="McCouch S."/>
            <person name="Juretic N."/>
            <person name="Hoen D."/>
            <person name="Wright S."/>
            <person name="Bruskiewich R."/>
            <person name="Bureau T."/>
            <person name="Miyao A."/>
            <person name="Hirochika H."/>
            <person name="Nishikawa T."/>
            <person name="Kadowaki K."/>
            <person name="Sugiura M."/>
            <person name="Burr B."/>
            <person name="Sasaki T."/>
        </authorList>
    </citation>
    <scope>NUCLEOTIDE SEQUENCE [LARGE SCALE GENOMIC DNA]</scope>
    <source>
        <strain evidence="2">cv. Nipponbare</strain>
    </source>
</reference>
<name>A0A0P0Y3E0_ORYSJ</name>
<accession>A0A0P0Y3E0</accession>
<proteinExistence type="predicted"/>
<gene>
    <name evidence="1" type="ordered locus">Os11g0549675</name>
    <name evidence="1" type="ORF">OSNPB_110549675</name>
</gene>
<feature type="non-terminal residue" evidence="1">
    <location>
        <position position="1"/>
    </location>
</feature>
<protein>
    <submittedName>
        <fullName evidence="1">Os11g0549675 protein</fullName>
    </submittedName>
</protein>
<dbReference type="Gramene" id="Os11t0549675-01">
    <property type="protein sequence ID" value="Os11t0549675-01"/>
    <property type="gene ID" value="Os11g0549675"/>
</dbReference>
<dbReference type="EMBL" id="AP014967">
    <property type="protein sequence ID" value="BAT14412.1"/>
    <property type="molecule type" value="Genomic_DNA"/>
</dbReference>
<dbReference type="Proteomes" id="UP000059680">
    <property type="component" value="Chromosome 11"/>
</dbReference>
<keyword evidence="2" id="KW-1185">Reference proteome</keyword>
<evidence type="ECO:0000313" key="2">
    <source>
        <dbReference type="Proteomes" id="UP000059680"/>
    </source>
</evidence>